<dbReference type="Pfam" id="PF00471">
    <property type="entry name" value="Ribosomal_L33"/>
    <property type="match status" value="1"/>
</dbReference>
<proteinExistence type="inferred from homology"/>
<keyword evidence="4" id="KW-0150">Chloroplast</keyword>
<sequence length="30" mass="3810">MKNRRNTRDQIEITKYYSHYNKLTLHKETK</sequence>
<reference evidence="4" key="2">
    <citation type="submission" date="2014-06" db="EMBL/GenBank/DDBJ databases">
        <authorList>
            <person name="Sabir J.S.M."/>
            <person name="Yu M."/>
            <person name="Ashworth M.P."/>
            <person name="Baeshen N.A."/>
            <person name="Baeshen M.N."/>
            <person name="Bahieldin A."/>
            <person name="Theriot E.C."/>
            <person name="Jansen R.K."/>
        </authorList>
    </citation>
    <scope>NUCLEOTIDE SEQUENCE</scope>
</reference>
<dbReference type="Gene3D" id="2.20.28.120">
    <property type="entry name" value="Ribosomal protein L33"/>
    <property type="match status" value="1"/>
</dbReference>
<organism evidence="4">
    <name type="scientific">Rhizosolenia imbricata</name>
    <dbReference type="NCBI Taxonomy" id="216768"/>
    <lineage>
        <taxon>Eukaryota</taxon>
        <taxon>Sar</taxon>
        <taxon>Stramenopiles</taxon>
        <taxon>Ochrophyta</taxon>
        <taxon>Bacillariophyta</taxon>
        <taxon>Coscinodiscophyceae</taxon>
        <taxon>Rhizosoleniophycidae</taxon>
        <taxon>Rhizosoleniales</taxon>
        <taxon>Rhizosoleniaceae</taxon>
        <taxon>Rhizosolenia</taxon>
    </lineage>
</organism>
<comment type="similarity">
    <text evidence="1">Belongs to the bacterial ribosomal protein bL33 family.</text>
</comment>
<evidence type="ECO:0000256" key="2">
    <source>
        <dbReference type="ARBA" id="ARBA00022980"/>
    </source>
</evidence>
<keyword evidence="4" id="KW-0934">Plastid</keyword>
<gene>
    <name evidence="4" type="primary">rpl33</name>
</gene>
<protein>
    <submittedName>
        <fullName evidence="4">Ribosomal protein L33</fullName>
    </submittedName>
</protein>
<reference evidence="4" key="1">
    <citation type="journal article" date="2014" name="PLoS ONE">
        <title>Conserved gene order and expanded inverted repeats characterize plastid genomes of Thalassiosirales.</title>
        <authorList>
            <person name="Sabir J.S."/>
            <person name="Yu M."/>
            <person name="Ashworth M.P."/>
            <person name="Baeshen N.A."/>
            <person name="Baeshen M.N."/>
            <person name="Bahieldin A."/>
            <person name="Theriot E.C."/>
            <person name="Jansen R.K."/>
        </authorList>
    </citation>
    <scope>NUCLEOTIDE SEQUENCE</scope>
</reference>
<name>A0A089VP22_9STRA</name>
<dbReference type="GO" id="GO:0003735">
    <property type="term" value="F:structural constituent of ribosome"/>
    <property type="evidence" value="ECO:0007669"/>
    <property type="project" value="InterPro"/>
</dbReference>
<evidence type="ECO:0000256" key="3">
    <source>
        <dbReference type="ARBA" id="ARBA00023274"/>
    </source>
</evidence>
<dbReference type="NCBIfam" id="TIGR01023">
    <property type="entry name" value="rpmG_bact"/>
    <property type="match status" value="1"/>
</dbReference>
<dbReference type="SUPFAM" id="SSF57829">
    <property type="entry name" value="Zn-binding ribosomal proteins"/>
    <property type="match status" value="1"/>
</dbReference>
<keyword evidence="3" id="KW-0687">Ribonucleoprotein</keyword>
<dbReference type="GeneID" id="20833688"/>
<dbReference type="InterPro" id="IPR011332">
    <property type="entry name" value="Ribosomal_zn-bd"/>
</dbReference>
<dbReference type="InterPro" id="IPR001705">
    <property type="entry name" value="Ribosomal_bL33"/>
</dbReference>
<dbReference type="GO" id="GO:1990904">
    <property type="term" value="C:ribonucleoprotein complex"/>
    <property type="evidence" value="ECO:0007669"/>
    <property type="project" value="UniProtKB-KW"/>
</dbReference>
<geneLocation type="chloroplast" evidence="4"/>
<evidence type="ECO:0000313" key="4">
    <source>
        <dbReference type="EMBL" id="AIR75713.1"/>
    </source>
</evidence>
<dbReference type="EMBL" id="KJ958482">
    <property type="protein sequence ID" value="AIR75713.1"/>
    <property type="molecule type" value="Genomic_DNA"/>
</dbReference>
<dbReference type="RefSeq" id="YP_009093040.1">
    <property type="nucleotide sequence ID" value="NC_025311.1"/>
</dbReference>
<dbReference type="GO" id="GO:0005840">
    <property type="term" value="C:ribosome"/>
    <property type="evidence" value="ECO:0007669"/>
    <property type="project" value="UniProtKB-KW"/>
</dbReference>
<dbReference type="GO" id="GO:0005737">
    <property type="term" value="C:cytoplasm"/>
    <property type="evidence" value="ECO:0007669"/>
    <property type="project" value="UniProtKB-ARBA"/>
</dbReference>
<dbReference type="GO" id="GO:0006412">
    <property type="term" value="P:translation"/>
    <property type="evidence" value="ECO:0007669"/>
    <property type="project" value="InterPro"/>
</dbReference>
<dbReference type="AlphaFoldDB" id="A0A089VP22"/>
<keyword evidence="2 4" id="KW-0689">Ribosomal protein</keyword>
<accession>A0A089VP22</accession>
<dbReference type="InterPro" id="IPR038584">
    <property type="entry name" value="Ribosomal_bL33_sf"/>
</dbReference>
<evidence type="ECO:0000256" key="1">
    <source>
        <dbReference type="ARBA" id="ARBA00007596"/>
    </source>
</evidence>